<dbReference type="Proteomes" id="UP001176940">
    <property type="component" value="Unassembled WGS sequence"/>
</dbReference>
<feature type="compositionally biased region" description="Polar residues" evidence="1">
    <location>
        <begin position="275"/>
        <end position="284"/>
    </location>
</feature>
<proteinExistence type="predicted"/>
<evidence type="ECO:0000256" key="1">
    <source>
        <dbReference type="SAM" id="MobiDB-lite"/>
    </source>
</evidence>
<evidence type="ECO:0000313" key="3">
    <source>
        <dbReference type="Proteomes" id="UP001176940"/>
    </source>
</evidence>
<name>A0ABN9ME98_9NEOB</name>
<evidence type="ECO:0000313" key="2">
    <source>
        <dbReference type="EMBL" id="CAJ0963075.1"/>
    </source>
</evidence>
<sequence length="359" mass="39874">MSHLRPSQMVRDDLHLENDVETNRLQENDIETLTTIRPTISTIIAPISTPVSNSRVGDDGPFTPIQKLQIESGDEEMAEELLKSRQKPHDDPTTPQGPKVTIEDNFLDNNKIPKVHEVQPTGRYQAAFRTTDGYFTLQDTRLESNEVMSADNEFPPEDGVRYQKDGSTLFEESITLRNDSDDQYLSPFAQSKEMMDPVIQVGDIELSTDSSIEPEPTTPLPTLPPYLMESDLLQATMDSGDHVTMEAKARTEAERILIIGGGPVSSQKNNLQDAMMTSSQSPSPAMQVFEKNPGKAQEAEKPSTQPGKVTPLTQRDPIIGNAPPGLVLSTTWRTPVTKQQGRMLTPYVKPHSAIRPERL</sequence>
<dbReference type="EMBL" id="CAUEEQ010056696">
    <property type="protein sequence ID" value="CAJ0963075.1"/>
    <property type="molecule type" value="Genomic_DNA"/>
</dbReference>
<accession>A0ABN9ME98</accession>
<protein>
    <submittedName>
        <fullName evidence="2">Uncharacterized protein</fullName>
    </submittedName>
</protein>
<feature type="compositionally biased region" description="Basic and acidic residues" evidence="1">
    <location>
        <begin position="80"/>
        <end position="92"/>
    </location>
</feature>
<keyword evidence="3" id="KW-1185">Reference proteome</keyword>
<feature type="region of interest" description="Disordered" evidence="1">
    <location>
        <begin position="75"/>
        <end position="99"/>
    </location>
</feature>
<reference evidence="2" key="1">
    <citation type="submission" date="2023-07" db="EMBL/GenBank/DDBJ databases">
        <authorList>
            <person name="Stuckert A."/>
        </authorList>
    </citation>
    <scope>NUCLEOTIDE SEQUENCE</scope>
</reference>
<feature type="region of interest" description="Disordered" evidence="1">
    <location>
        <begin position="275"/>
        <end position="359"/>
    </location>
</feature>
<organism evidence="2 3">
    <name type="scientific">Ranitomeya imitator</name>
    <name type="common">mimic poison frog</name>
    <dbReference type="NCBI Taxonomy" id="111125"/>
    <lineage>
        <taxon>Eukaryota</taxon>
        <taxon>Metazoa</taxon>
        <taxon>Chordata</taxon>
        <taxon>Craniata</taxon>
        <taxon>Vertebrata</taxon>
        <taxon>Euteleostomi</taxon>
        <taxon>Amphibia</taxon>
        <taxon>Batrachia</taxon>
        <taxon>Anura</taxon>
        <taxon>Neobatrachia</taxon>
        <taxon>Hyloidea</taxon>
        <taxon>Dendrobatidae</taxon>
        <taxon>Dendrobatinae</taxon>
        <taxon>Ranitomeya</taxon>
    </lineage>
</organism>
<gene>
    <name evidence="2" type="ORF">RIMI_LOCUS18514142</name>
</gene>
<feature type="compositionally biased region" description="Polar residues" evidence="1">
    <location>
        <begin position="302"/>
        <end position="313"/>
    </location>
</feature>
<comment type="caution">
    <text evidence="2">The sequence shown here is derived from an EMBL/GenBank/DDBJ whole genome shotgun (WGS) entry which is preliminary data.</text>
</comment>
<feature type="compositionally biased region" description="Polar residues" evidence="1">
    <location>
        <begin position="328"/>
        <end position="342"/>
    </location>
</feature>